<dbReference type="Gene3D" id="3.90.180.10">
    <property type="entry name" value="Medium-chain alcohol dehydrogenases, catalytic domain"/>
    <property type="match status" value="1"/>
</dbReference>
<name>X0KGQ1_FUSOX</name>
<organism evidence="3">
    <name type="scientific">Fusarium oxysporum f. sp. vasinfectum 25433</name>
    <dbReference type="NCBI Taxonomy" id="1089449"/>
    <lineage>
        <taxon>Eukaryota</taxon>
        <taxon>Fungi</taxon>
        <taxon>Dikarya</taxon>
        <taxon>Ascomycota</taxon>
        <taxon>Pezizomycotina</taxon>
        <taxon>Sordariomycetes</taxon>
        <taxon>Hypocreomycetidae</taxon>
        <taxon>Hypocreales</taxon>
        <taxon>Nectriaceae</taxon>
        <taxon>Fusarium</taxon>
        <taxon>Fusarium oxysporum species complex</taxon>
    </lineage>
</organism>
<dbReference type="GO" id="GO:0008270">
    <property type="term" value="F:zinc ion binding"/>
    <property type="evidence" value="ECO:0007669"/>
    <property type="project" value="InterPro"/>
</dbReference>
<reference evidence="3" key="2">
    <citation type="submission" date="2014-03" db="EMBL/GenBank/DDBJ databases">
        <title>The Genome Annotation of Fusarium oxysporum Cotton.</title>
        <authorList>
            <consortium name="The Broad Institute Genomics Platform"/>
            <person name="Ma L.-J."/>
            <person name="Corby-Kistler H."/>
            <person name="Broz K."/>
            <person name="Gale L.R."/>
            <person name="Jonkers W."/>
            <person name="O'Donnell K."/>
            <person name="Ploetz R."/>
            <person name="Steinberg C."/>
            <person name="Schwartz D.C."/>
            <person name="VanEtten H."/>
            <person name="Zhou S."/>
            <person name="Young S.K."/>
            <person name="Zeng Q."/>
            <person name="Gargeya S."/>
            <person name="Fitzgerald M."/>
            <person name="Abouelleil A."/>
            <person name="Alvarado L."/>
            <person name="Chapman S.B."/>
            <person name="Gainer-Dewar J."/>
            <person name="Goldberg J."/>
            <person name="Griggs A."/>
            <person name="Gujja S."/>
            <person name="Hansen M."/>
            <person name="Howarth C."/>
            <person name="Imamovic A."/>
            <person name="Ireland A."/>
            <person name="Larimer J."/>
            <person name="McCowan C."/>
            <person name="Murphy C."/>
            <person name="Pearson M."/>
            <person name="Poon T.W."/>
            <person name="Priest M."/>
            <person name="Roberts A."/>
            <person name="Saif S."/>
            <person name="Shea T."/>
            <person name="Sykes S."/>
            <person name="Wortman J."/>
            <person name="Nusbaum C."/>
            <person name="Birren B."/>
        </authorList>
    </citation>
    <scope>NUCLEOTIDE SEQUENCE</scope>
    <source>
        <strain evidence="3">25433</strain>
    </source>
</reference>
<protein>
    <recommendedName>
        <fullName evidence="2">Alcohol dehydrogenase-like N-terminal domain-containing protein</fullName>
    </recommendedName>
</protein>
<dbReference type="AlphaFoldDB" id="X0KGQ1"/>
<dbReference type="PROSITE" id="PS00059">
    <property type="entry name" value="ADH_ZINC"/>
    <property type="match status" value="1"/>
</dbReference>
<evidence type="ECO:0000259" key="2">
    <source>
        <dbReference type="Pfam" id="PF08240"/>
    </source>
</evidence>
<dbReference type="InterPro" id="IPR013154">
    <property type="entry name" value="ADH-like_N"/>
</dbReference>
<keyword evidence="1" id="KW-0560">Oxidoreductase</keyword>
<dbReference type="GO" id="GO:0016491">
    <property type="term" value="F:oxidoreductase activity"/>
    <property type="evidence" value="ECO:0007669"/>
    <property type="project" value="UniProtKB-KW"/>
</dbReference>
<dbReference type="Pfam" id="PF08240">
    <property type="entry name" value="ADH_N"/>
    <property type="match status" value="1"/>
</dbReference>
<sequence length="77" mass="8449">MSTDHKFEGWIAYNKDSAKGNLQWGTYKPKPFLDTNIDIAKPADYPLVIGHEIIGHAVRVGKNVKSIKIGDRVGVGA</sequence>
<dbReference type="EMBL" id="KK035416">
    <property type="protein sequence ID" value="EXM12688.1"/>
    <property type="molecule type" value="Genomic_DNA"/>
</dbReference>
<dbReference type="Proteomes" id="UP000030701">
    <property type="component" value="Unassembled WGS sequence"/>
</dbReference>
<accession>X0KGQ1</accession>
<dbReference type="InterPro" id="IPR002328">
    <property type="entry name" value="ADH_Zn_CS"/>
</dbReference>
<evidence type="ECO:0000256" key="1">
    <source>
        <dbReference type="ARBA" id="ARBA00023002"/>
    </source>
</evidence>
<proteinExistence type="predicted"/>
<evidence type="ECO:0000313" key="3">
    <source>
        <dbReference type="EMBL" id="EXM12688.1"/>
    </source>
</evidence>
<reference evidence="3" key="1">
    <citation type="submission" date="2011-11" db="EMBL/GenBank/DDBJ databases">
        <title>The Genome Sequence of Fusarium oxysporum Cotton.</title>
        <authorList>
            <consortium name="The Broad Institute Genome Sequencing Platform"/>
            <person name="Ma L.-J."/>
            <person name="Gale L.R."/>
            <person name="Schwartz D.C."/>
            <person name="Zhou S."/>
            <person name="Corby-Kistler H."/>
            <person name="Young S.K."/>
            <person name="Zeng Q."/>
            <person name="Gargeya S."/>
            <person name="Fitzgerald M."/>
            <person name="Haas B."/>
            <person name="Abouelleil A."/>
            <person name="Alvarado L."/>
            <person name="Arachchi H.M."/>
            <person name="Berlin A."/>
            <person name="Brown A."/>
            <person name="Chapman S.B."/>
            <person name="Chen Z."/>
            <person name="Dunbar C."/>
            <person name="Freedman E."/>
            <person name="Gearin G."/>
            <person name="Goldberg J."/>
            <person name="Griggs A."/>
            <person name="Gujja S."/>
            <person name="Heiman D."/>
            <person name="Howarth C."/>
            <person name="Larson L."/>
            <person name="Lui A."/>
            <person name="MacDonald P.J.P."/>
            <person name="Montmayeur A."/>
            <person name="Murphy C."/>
            <person name="Neiman D."/>
            <person name="Pearson M."/>
            <person name="Priest M."/>
            <person name="Roberts A."/>
            <person name="Saif S."/>
            <person name="Shea T."/>
            <person name="Shenoy N."/>
            <person name="Sisk P."/>
            <person name="Stolte C."/>
            <person name="Sykes S."/>
            <person name="Wortman J."/>
            <person name="Nusbaum C."/>
            <person name="Birren B."/>
        </authorList>
    </citation>
    <scope>NUCLEOTIDE SEQUENCE [LARGE SCALE GENOMIC DNA]</scope>
    <source>
        <strain evidence="3">25433</strain>
    </source>
</reference>
<feature type="domain" description="Alcohol dehydrogenase-like N-terminal" evidence="2">
    <location>
        <begin position="42"/>
        <end position="75"/>
    </location>
</feature>
<dbReference type="HOGENOM" id="CLU_2638154_0_0_1"/>
<gene>
    <name evidence="3" type="ORF">FOTG_18827</name>
</gene>
<dbReference type="InterPro" id="IPR011032">
    <property type="entry name" value="GroES-like_sf"/>
</dbReference>
<dbReference type="SUPFAM" id="SSF50129">
    <property type="entry name" value="GroES-like"/>
    <property type="match status" value="1"/>
</dbReference>